<organism evidence="2 3">
    <name type="scientific">Luteolibacter arcticus</name>
    <dbReference type="NCBI Taxonomy" id="1581411"/>
    <lineage>
        <taxon>Bacteria</taxon>
        <taxon>Pseudomonadati</taxon>
        <taxon>Verrucomicrobiota</taxon>
        <taxon>Verrucomicrobiia</taxon>
        <taxon>Verrucomicrobiales</taxon>
        <taxon>Verrucomicrobiaceae</taxon>
        <taxon>Luteolibacter</taxon>
    </lineage>
</organism>
<evidence type="ECO:0000313" key="2">
    <source>
        <dbReference type="EMBL" id="MCW1922285.1"/>
    </source>
</evidence>
<reference evidence="2 3" key="1">
    <citation type="submission" date="2022-10" db="EMBL/GenBank/DDBJ databases">
        <title>Luteolibacter arcticus strain CCTCC AB 2014275, whole genome shotgun sequencing project.</title>
        <authorList>
            <person name="Zhao G."/>
            <person name="Shen L."/>
        </authorList>
    </citation>
    <scope>NUCLEOTIDE SEQUENCE [LARGE SCALE GENOMIC DNA]</scope>
    <source>
        <strain evidence="2 3">CCTCC AB 2014275</strain>
    </source>
</reference>
<name>A0ABT3GF83_9BACT</name>
<keyword evidence="1" id="KW-0175">Coiled coil</keyword>
<evidence type="ECO:0000256" key="1">
    <source>
        <dbReference type="SAM" id="Coils"/>
    </source>
</evidence>
<comment type="caution">
    <text evidence="2">The sequence shown here is derived from an EMBL/GenBank/DDBJ whole genome shotgun (WGS) entry which is preliminary data.</text>
</comment>
<feature type="coiled-coil region" evidence="1">
    <location>
        <begin position="38"/>
        <end position="65"/>
    </location>
</feature>
<protein>
    <submittedName>
        <fullName evidence="2">Uncharacterized protein</fullName>
    </submittedName>
</protein>
<dbReference type="EMBL" id="JAPDDT010000002">
    <property type="protein sequence ID" value="MCW1922285.1"/>
    <property type="molecule type" value="Genomic_DNA"/>
</dbReference>
<proteinExistence type="predicted"/>
<evidence type="ECO:0000313" key="3">
    <source>
        <dbReference type="Proteomes" id="UP001320876"/>
    </source>
</evidence>
<sequence>MAKHCPTCGSVIYSRRGKLCGVCSAPLPQALRLVGEQAGKIQAQSKQAEQNIRRLEQEQRDDRLRSNPGGLI</sequence>
<keyword evidence="3" id="KW-1185">Reference proteome</keyword>
<accession>A0ABT3GF83</accession>
<dbReference type="Proteomes" id="UP001320876">
    <property type="component" value="Unassembled WGS sequence"/>
</dbReference>
<gene>
    <name evidence="2" type="ORF">OKA05_06950</name>
</gene>